<dbReference type="RefSeq" id="WP_090274026.1">
    <property type="nucleotide sequence ID" value="NZ_LT629748.1"/>
</dbReference>
<proteinExistence type="predicted"/>
<dbReference type="PROSITE" id="PS51257">
    <property type="entry name" value="PROKAR_LIPOPROTEIN"/>
    <property type="match status" value="1"/>
</dbReference>
<dbReference type="EMBL" id="LT629748">
    <property type="protein sequence ID" value="SDS74152.1"/>
    <property type="molecule type" value="Genomic_DNA"/>
</dbReference>
<dbReference type="CDD" id="cd16329">
    <property type="entry name" value="LolA_like"/>
    <property type="match status" value="1"/>
</dbReference>
<dbReference type="STRING" id="797277.SAMN05216198_2657"/>
<evidence type="ECO:0008006" key="4">
    <source>
        <dbReference type="Google" id="ProtNLM"/>
    </source>
</evidence>
<keyword evidence="3" id="KW-1185">Reference proteome</keyword>
<protein>
    <recommendedName>
        <fullName evidence="4">Outer membrane lipoprotein-sorting protein</fullName>
    </recommendedName>
</protein>
<dbReference type="Gene3D" id="2.50.20.10">
    <property type="entry name" value="Lipoprotein localisation LolA/LolB/LppX"/>
    <property type="match status" value="1"/>
</dbReference>
<feature type="signal peptide" evidence="1">
    <location>
        <begin position="1"/>
        <end position="19"/>
    </location>
</feature>
<evidence type="ECO:0000313" key="2">
    <source>
        <dbReference type="EMBL" id="SDS74152.1"/>
    </source>
</evidence>
<dbReference type="AlphaFoldDB" id="A0A1H1UNN9"/>
<evidence type="ECO:0000256" key="1">
    <source>
        <dbReference type="SAM" id="SignalP"/>
    </source>
</evidence>
<reference evidence="3" key="1">
    <citation type="submission" date="2016-10" db="EMBL/GenBank/DDBJ databases">
        <authorList>
            <person name="Varghese N."/>
            <person name="Submissions S."/>
        </authorList>
    </citation>
    <scope>NUCLEOTIDE SEQUENCE [LARGE SCALE GENOMIC DNA]</scope>
    <source>
        <strain evidence="3">2SM5</strain>
    </source>
</reference>
<dbReference type="Proteomes" id="UP000243426">
    <property type="component" value="Chromosome I"/>
</dbReference>
<evidence type="ECO:0000313" key="3">
    <source>
        <dbReference type="Proteomes" id="UP000243426"/>
    </source>
</evidence>
<organism evidence="2 3">
    <name type="scientific">Halopseudomonas litoralis</name>
    <dbReference type="NCBI Taxonomy" id="797277"/>
    <lineage>
        <taxon>Bacteria</taxon>
        <taxon>Pseudomonadati</taxon>
        <taxon>Pseudomonadota</taxon>
        <taxon>Gammaproteobacteria</taxon>
        <taxon>Pseudomonadales</taxon>
        <taxon>Pseudomonadaceae</taxon>
        <taxon>Halopseudomonas</taxon>
    </lineage>
</organism>
<keyword evidence="1" id="KW-0732">Signal</keyword>
<accession>A0A1H1UNN9</accession>
<dbReference type="InterPro" id="IPR010752">
    <property type="entry name" value="DUF1329"/>
</dbReference>
<dbReference type="Pfam" id="PF07044">
    <property type="entry name" value="DUF1329"/>
    <property type="match status" value="1"/>
</dbReference>
<gene>
    <name evidence="2" type="ORF">SAMN05216198_2657</name>
</gene>
<dbReference type="OrthoDB" id="178023at2"/>
<sequence>MYRKFGVVLLAVFACQAQAKVDPAQAARLGADLTPLGAERAGNAQGTIPAWTGGVKPPADYRLGMHHPDPFANDATLYRVDGSDLGQHRELLPAGLADLLERHPDYYLQVYPTRRSAAVPQRIYDATRENAVNAELISNGNGVAGAVAGIPFPIPQSGMEVIWNHILHYKGEQTHFINNQAVVINGRSNLIKRDRYIFYVYNREGMTLEEMDNTLLYYRYQVTAPAKLSGTSLVVQDPLDQVLTTRRAWRYSPNDRRVRRLPSLAYDSVQPDTSGLATADVVDSYNGAPDRYEWTLIGKQEMLVPYNSYGVHQQGIEYDRIVQPKTLNPELLRYELHRVWVVEANLRTGYSHPYHTRRFYVDEDSWQILAVDLRDDKGELVGLQESHPISYYELPMFNSTLETLYYLKTGNYFVDGLDNNEPMYDFNYEMSPRDFSPQALRRAGN</sequence>
<feature type="chain" id="PRO_5009262364" description="Outer membrane lipoprotein-sorting protein" evidence="1">
    <location>
        <begin position="20"/>
        <end position="445"/>
    </location>
</feature>
<name>A0A1H1UNN9_9GAMM</name>